<name>A0A6C0K0T2_9ZZZZ</name>
<evidence type="ECO:0000256" key="2">
    <source>
        <dbReference type="SAM" id="MobiDB-lite"/>
    </source>
</evidence>
<evidence type="ECO:0000313" key="3">
    <source>
        <dbReference type="EMBL" id="QHU11309.1"/>
    </source>
</evidence>
<dbReference type="EMBL" id="MN740781">
    <property type="protein sequence ID" value="QHU11309.1"/>
    <property type="molecule type" value="Genomic_DNA"/>
</dbReference>
<feature type="coiled-coil region" evidence="1">
    <location>
        <begin position="161"/>
        <end position="188"/>
    </location>
</feature>
<organism evidence="3">
    <name type="scientific">viral metagenome</name>
    <dbReference type="NCBI Taxonomy" id="1070528"/>
    <lineage>
        <taxon>unclassified sequences</taxon>
        <taxon>metagenomes</taxon>
        <taxon>organismal metagenomes</taxon>
    </lineage>
</organism>
<dbReference type="AlphaFoldDB" id="A0A6C0K0T2"/>
<proteinExistence type="predicted"/>
<feature type="region of interest" description="Disordered" evidence="2">
    <location>
        <begin position="189"/>
        <end position="211"/>
    </location>
</feature>
<protein>
    <submittedName>
        <fullName evidence="3">Uncharacterized protein</fullName>
    </submittedName>
</protein>
<keyword evidence="1" id="KW-0175">Coiled coil</keyword>
<sequence>MTELVDLIENPKQKLTTVFDAFIRRLNAEHEREERNLDRLFEHHRLKLHRRHLKTVSAYKHILEELYVDLNKNTDALLIDFCERFWRAEDRSPFKEVLKEALPVLDKVQKEGGRIDMSIKHYDSSKISSGDCLFSYDPNGHFDFLDEFLEGFDDFEEYKVVKMYKDTKRKKEEEEARLQQTLAEIRAKEPPQNEIILTASEDLKNEPPAFE</sequence>
<accession>A0A6C0K0T2</accession>
<evidence type="ECO:0000256" key="1">
    <source>
        <dbReference type="SAM" id="Coils"/>
    </source>
</evidence>
<reference evidence="3" key="1">
    <citation type="journal article" date="2020" name="Nature">
        <title>Giant virus diversity and host interactions through global metagenomics.</title>
        <authorList>
            <person name="Schulz F."/>
            <person name="Roux S."/>
            <person name="Paez-Espino D."/>
            <person name="Jungbluth S."/>
            <person name="Walsh D.A."/>
            <person name="Denef V.J."/>
            <person name="McMahon K.D."/>
            <person name="Konstantinidis K.T."/>
            <person name="Eloe-Fadrosh E.A."/>
            <person name="Kyrpides N.C."/>
            <person name="Woyke T."/>
        </authorList>
    </citation>
    <scope>NUCLEOTIDE SEQUENCE</scope>
    <source>
        <strain evidence="3">GVMAG-S-1101165-84</strain>
    </source>
</reference>